<dbReference type="InterPro" id="IPR009996">
    <property type="entry name" value="YycH"/>
</dbReference>
<comment type="caution">
    <text evidence="2">The sequence shown here is derived from an EMBL/GenBank/DDBJ whole genome shotgun (WGS) entry which is preliminary data.</text>
</comment>
<evidence type="ECO:0000313" key="2">
    <source>
        <dbReference type="EMBL" id="TDM16117.1"/>
    </source>
</evidence>
<dbReference type="RefSeq" id="WP_133420169.1">
    <property type="nucleotide sequence ID" value="NZ_SDGR01000002.1"/>
</dbReference>
<dbReference type="EMBL" id="SDQG01000006">
    <property type="protein sequence ID" value="TDM16117.1"/>
    <property type="molecule type" value="Genomic_DNA"/>
</dbReference>
<accession>A0A4V3BFW2</accession>
<organism evidence="2 3">
    <name type="scientific">Macrococcoides canis</name>
    <dbReference type="NCBI Taxonomy" id="1855823"/>
    <lineage>
        <taxon>Bacteria</taxon>
        <taxon>Bacillati</taxon>
        <taxon>Bacillota</taxon>
        <taxon>Bacilli</taxon>
        <taxon>Bacillales</taxon>
        <taxon>Staphylococcaceae</taxon>
        <taxon>Macrococcoides</taxon>
    </lineage>
</organism>
<sequence length="442" mass="50763">MTVNGMYKSIFKGLTLLILVLMSVVLTYKIWNFKPNLANVESSITKSSTALSPKNLDNIHSAFLPYQVVSYTNNHIHGTTNKDILLEYIDSLSNKKITAISSKQLNINYMSKGMRERFLILDFASDLPLSMYLSDILDSTFKGDVDETFNRVIVDSHSKDNLVLYVITNHQTMVAIEMDTSSSAFNEFVKDSEKSMESYTGIITNEQSTDEKTSIYVPEQPSETKRYSYLADAINVDDINKAVLGDKNSIIERKDNKDTKTYNSNTGIVKVKNDATYKFNNLSEVNHAKPRPFDHLISSFNFISEHGGFTDDYRYFDIKQSDNAISYQMFFKGYPVFHENHLSEIDIVWGDKDVYEYKRGLHSTSVAVPSTKDIAKLPSAEEVRYKLASNQEYHFDQVSNMMVGFKMIYSDQDTIQSTLSFEPEWYVKYNNEWRLYQDGRLV</sequence>
<gene>
    <name evidence="2" type="ORF">ETI04_09400</name>
</gene>
<feature type="domain" description="Regulatory protein YycH" evidence="1">
    <location>
        <begin position="11"/>
        <end position="433"/>
    </location>
</feature>
<evidence type="ECO:0000313" key="3">
    <source>
        <dbReference type="Proteomes" id="UP000294865"/>
    </source>
</evidence>
<dbReference type="CDD" id="cd15787">
    <property type="entry name" value="YycH_N"/>
    <property type="match status" value="1"/>
</dbReference>
<evidence type="ECO:0000259" key="1">
    <source>
        <dbReference type="Pfam" id="PF07435"/>
    </source>
</evidence>
<dbReference type="AlphaFoldDB" id="A0A4V3BFW2"/>
<dbReference type="Proteomes" id="UP000294865">
    <property type="component" value="Unassembled WGS sequence"/>
</dbReference>
<reference evidence="2 3" key="1">
    <citation type="submission" date="2019-01" db="EMBL/GenBank/DDBJ databases">
        <title>Draft genome sequences of Macrococcus caseolyticus, Macrococcus canis, Macrococcus bohemicus and Macrococcus goetzii.</title>
        <authorList>
            <person name="Mazhar S."/>
            <person name="Altermann E."/>
            <person name="Hill C."/>
            <person name="Mcauliffe O."/>
        </authorList>
    </citation>
    <scope>NUCLEOTIDE SEQUENCE [LARGE SCALE GENOMIC DNA]</scope>
    <source>
        <strain evidence="2 3">DPC7162</strain>
    </source>
</reference>
<proteinExistence type="predicted"/>
<dbReference type="Gene3D" id="3.10.450.310">
    <property type="match status" value="1"/>
</dbReference>
<dbReference type="InterPro" id="IPR042274">
    <property type="entry name" value="YycH/YycI_2"/>
</dbReference>
<dbReference type="Gene3D" id="3.30.310.160">
    <property type="entry name" value="YycH protein, domain 2"/>
    <property type="match status" value="1"/>
</dbReference>
<name>A0A4V3BFW2_9STAP</name>
<protein>
    <recommendedName>
        <fullName evidence="1">Regulatory protein YycH domain-containing protein</fullName>
    </recommendedName>
</protein>
<dbReference type="Pfam" id="PF07435">
    <property type="entry name" value="YycH"/>
    <property type="match status" value="1"/>
</dbReference>